<organism evidence="2 3">
    <name type="scientific">Ogataea polymorpha</name>
    <dbReference type="NCBI Taxonomy" id="460523"/>
    <lineage>
        <taxon>Eukaryota</taxon>
        <taxon>Fungi</taxon>
        <taxon>Dikarya</taxon>
        <taxon>Ascomycota</taxon>
        <taxon>Saccharomycotina</taxon>
        <taxon>Pichiomycetes</taxon>
        <taxon>Pichiales</taxon>
        <taxon>Pichiaceae</taxon>
        <taxon>Ogataea</taxon>
    </lineage>
</organism>
<feature type="region of interest" description="Disordered" evidence="1">
    <location>
        <begin position="422"/>
        <end position="461"/>
    </location>
</feature>
<feature type="compositionally biased region" description="Polar residues" evidence="1">
    <location>
        <begin position="425"/>
        <end position="441"/>
    </location>
</feature>
<reference evidence="2" key="2">
    <citation type="submission" date="2021-01" db="EMBL/GenBank/DDBJ databases">
        <authorList>
            <person name="Schikora-Tamarit M.A."/>
        </authorList>
    </citation>
    <scope>NUCLEOTIDE SEQUENCE</scope>
    <source>
        <strain evidence="2">NCAIM Y.01608</strain>
    </source>
</reference>
<sequence length="461" mass="53570">MCLRVIVDDRLKKSLRDKLNKSQNLFYLSLFERSKSATDLLARSGSPSLDYCFEHTDHSIVLTQVEIELILADKFELFEYVRRLGRMRVLKPYLMEFKNEAFIDFLRQRLRVYALLTNNKTITYVDNEGVAILCDESRDLNSETYQKLFYKTVPDGCQMILGFEKLVEFVCRMIKNTGSHARAPEMIFGYNAIICDLIASCIRVLRPFEVLNFQILDFEDYMCSSGFAMINESRQVEERWFRYVLHVQDCATKFNFLLPLDNSSYVSVGNFMSFLFLTFREPKELIFDGIDTPECMHFIESLAQHLSVKITLQVGSIKFATGNMSLHLETLICSSMKFFNNRNWAPQLSVLCKILNNLRLYGTDAVNDDLTRYNPAQLLFNSCEELSELIGEAQLAQLLKLWEEHERQLEDSDDSIVEVGPSQPPTVNQYTNGHVNNNGYTDNRDSEVILEGMERKRRRQR</sequence>
<evidence type="ECO:0000313" key="2">
    <source>
        <dbReference type="EMBL" id="KAH3674090.1"/>
    </source>
</evidence>
<dbReference type="Proteomes" id="UP000788993">
    <property type="component" value="Unassembled WGS sequence"/>
</dbReference>
<protein>
    <submittedName>
        <fullName evidence="2">Uncharacterized protein</fullName>
    </submittedName>
</protein>
<comment type="caution">
    <text evidence="2">The sequence shown here is derived from an EMBL/GenBank/DDBJ whole genome shotgun (WGS) entry which is preliminary data.</text>
</comment>
<gene>
    <name evidence="2" type="ORF">OGATHE_002070</name>
</gene>
<reference evidence="2" key="1">
    <citation type="journal article" date="2021" name="Open Biol.">
        <title>Shared evolutionary footprints suggest mitochondrial oxidative damage underlies multiple complex I losses in fungi.</title>
        <authorList>
            <person name="Schikora-Tamarit M.A."/>
            <person name="Marcet-Houben M."/>
            <person name="Nosek J."/>
            <person name="Gabaldon T."/>
        </authorList>
    </citation>
    <scope>NUCLEOTIDE SEQUENCE</scope>
    <source>
        <strain evidence="2">NCAIM Y.01608</strain>
    </source>
</reference>
<dbReference type="AlphaFoldDB" id="A0A9P8TD33"/>
<evidence type="ECO:0000313" key="3">
    <source>
        <dbReference type="Proteomes" id="UP000788993"/>
    </source>
</evidence>
<evidence type="ECO:0000256" key="1">
    <source>
        <dbReference type="SAM" id="MobiDB-lite"/>
    </source>
</evidence>
<accession>A0A9P8TD33</accession>
<name>A0A9P8TD33_9ASCO</name>
<proteinExistence type="predicted"/>
<keyword evidence="3" id="KW-1185">Reference proteome</keyword>
<dbReference type="EMBL" id="JAEUBD010000526">
    <property type="protein sequence ID" value="KAH3674090.1"/>
    <property type="molecule type" value="Genomic_DNA"/>
</dbReference>